<comment type="cofactor">
    <cofactor evidence="13">
        <name>Zn(2+)</name>
        <dbReference type="ChEBI" id="CHEBI:29105"/>
    </cofactor>
    <text evidence="13">Binds 1 zinc ion per subunit.</text>
</comment>
<evidence type="ECO:0000256" key="5">
    <source>
        <dbReference type="ARBA" id="ARBA00022723"/>
    </source>
</evidence>
<dbReference type="InterPro" id="IPR012947">
    <property type="entry name" value="tRNA_SAD"/>
</dbReference>
<dbReference type="InterPro" id="IPR004154">
    <property type="entry name" value="Anticodon-bd"/>
</dbReference>
<organism evidence="15 16">
    <name type="scientific">Candidatus Shapirobacteria bacterium CG10_big_fil_rev_8_21_14_0_10_48_15</name>
    <dbReference type="NCBI Taxonomy" id="1974484"/>
    <lineage>
        <taxon>Bacteria</taxon>
        <taxon>Candidatus Shapironibacteriota</taxon>
    </lineage>
</organism>
<dbReference type="PROSITE" id="PS50862">
    <property type="entry name" value="AA_TRNA_LIGASE_II"/>
    <property type="match status" value="1"/>
</dbReference>
<dbReference type="EMBL" id="PFEM01000023">
    <property type="protein sequence ID" value="PJE70104.1"/>
    <property type="molecule type" value="Genomic_DNA"/>
</dbReference>
<feature type="binding site" evidence="13">
    <location>
        <position position="319"/>
    </location>
    <ligand>
        <name>Zn(2+)</name>
        <dbReference type="ChEBI" id="CHEBI:29105"/>
        <note>catalytic</note>
    </ligand>
</feature>
<proteinExistence type="inferred from homology"/>
<protein>
    <recommendedName>
        <fullName evidence="13">Threonine--tRNA ligase</fullName>
        <ecNumber evidence="13">6.1.1.3</ecNumber>
    </recommendedName>
    <alternativeName>
        <fullName evidence="13">Threonyl-tRNA synthetase</fullName>
        <shortName evidence="13">ThrRS</shortName>
    </alternativeName>
</protein>
<dbReference type="InterPro" id="IPR002314">
    <property type="entry name" value="aa-tRNA-synt_IIb"/>
</dbReference>
<dbReference type="GO" id="GO:0006435">
    <property type="term" value="P:threonyl-tRNA aminoacylation"/>
    <property type="evidence" value="ECO:0007669"/>
    <property type="project" value="UniProtKB-UniRule"/>
</dbReference>
<dbReference type="CDD" id="cd00771">
    <property type="entry name" value="ThrRS_core"/>
    <property type="match status" value="1"/>
</dbReference>
<dbReference type="InterPro" id="IPR002320">
    <property type="entry name" value="Thr-tRNA-ligase_IIa"/>
</dbReference>
<keyword evidence="6 13" id="KW-0547">Nucleotide-binding</keyword>
<dbReference type="GO" id="GO:0005524">
    <property type="term" value="F:ATP binding"/>
    <property type="evidence" value="ECO:0007669"/>
    <property type="project" value="UniProtKB-UniRule"/>
</dbReference>
<evidence type="ECO:0000313" key="15">
    <source>
        <dbReference type="EMBL" id="PJE70104.1"/>
    </source>
</evidence>
<feature type="binding site" evidence="13">
    <location>
        <position position="268"/>
    </location>
    <ligand>
        <name>Zn(2+)</name>
        <dbReference type="ChEBI" id="CHEBI:29105"/>
        <note>catalytic</note>
    </ligand>
</feature>
<evidence type="ECO:0000256" key="2">
    <source>
        <dbReference type="ARBA" id="ARBA00022490"/>
    </source>
</evidence>
<evidence type="ECO:0000256" key="10">
    <source>
        <dbReference type="ARBA" id="ARBA00022917"/>
    </source>
</evidence>
<evidence type="ECO:0000256" key="11">
    <source>
        <dbReference type="ARBA" id="ARBA00023146"/>
    </source>
</evidence>
<dbReference type="Proteomes" id="UP000231579">
    <property type="component" value="Unassembled WGS sequence"/>
</dbReference>
<evidence type="ECO:0000256" key="6">
    <source>
        <dbReference type="ARBA" id="ARBA00022741"/>
    </source>
</evidence>
<dbReference type="SMART" id="SM00863">
    <property type="entry name" value="tRNA_SAD"/>
    <property type="match status" value="1"/>
</dbReference>
<dbReference type="FunFam" id="3.30.980.10:FF:000005">
    <property type="entry name" value="Threonyl-tRNA synthetase, mitochondrial"/>
    <property type="match status" value="1"/>
</dbReference>
<evidence type="ECO:0000256" key="3">
    <source>
        <dbReference type="ARBA" id="ARBA00022555"/>
    </source>
</evidence>
<sequence>MQAEATLNHSCSHLLAAAIKRLYPKVKFAIGPAIENGFYYDFEFSQPVSEADFGKIEKTMGKIKQQACPFERKVVSLAEAKKLFANQPYKLEILKELKGKISVYQTGDFVDLCKGPHVVDTAKIGAFKLLSIAGAYWRGSEQNKMLTRLYGICFPTAKELTEFLRQRAEAAKRDHRKIGQELELFSFHPEAPGDVFWHPKGYLIMQQLFEYWRELHRREGYQEVRTPEILTRQVWNQSGHTDFFMEKIYRVLTPGAKQWDMAIKPMNCDGGILIYQSKLHSYREFPLRLGELGVVHRFESGGEIHGLLRLREFTQDDAHIFCTPAQVKSELKKVIALCFEFYDTFGLKLDHLELSTRPAQSIGATAIWEKAEGIMRQVLQENQLPHQVNEGEGAFYGPKFDFHLRDSLGRTWQCATIQLDFAQPENFDLEYVTAKGTRERPVLIHRVIYGSVERFLGILIEQYAGAFPVWLAPVQAKIIPITDQHLGYGRQVYQKLVDAGLRTELDDRRDTTAAKIRAAELQKIPYLLVVGDREIANGHVNVRTRGKKVLGEMTTAAFLTRIKADLAQKRQI</sequence>
<evidence type="ECO:0000256" key="13">
    <source>
        <dbReference type="HAMAP-Rule" id="MF_00184"/>
    </source>
</evidence>
<keyword evidence="2 13" id="KW-0963">Cytoplasm</keyword>
<dbReference type="GO" id="GO:0000049">
    <property type="term" value="F:tRNA binding"/>
    <property type="evidence" value="ECO:0007669"/>
    <property type="project" value="UniProtKB-KW"/>
</dbReference>
<accession>A0A2M8L783</accession>
<keyword evidence="9 13" id="KW-0694">RNA-binding</keyword>
<dbReference type="SUPFAM" id="SSF55681">
    <property type="entry name" value="Class II aaRS and biotin synthetases"/>
    <property type="match status" value="1"/>
</dbReference>
<comment type="caution">
    <text evidence="13">Lacks conserved residue(s) required for the propagation of feature annotation.</text>
</comment>
<dbReference type="PANTHER" id="PTHR11451:SF44">
    <property type="entry name" value="THREONINE--TRNA LIGASE, CHLOROPLASTIC_MITOCHONDRIAL 2"/>
    <property type="match status" value="1"/>
</dbReference>
<dbReference type="SUPFAM" id="SSF55186">
    <property type="entry name" value="ThrRS/AlaRS common domain"/>
    <property type="match status" value="1"/>
</dbReference>
<comment type="similarity">
    <text evidence="1 13">Belongs to the class-II aminoacyl-tRNA synthetase family.</text>
</comment>
<dbReference type="Pfam" id="PF03129">
    <property type="entry name" value="HGTP_anticodon"/>
    <property type="match status" value="1"/>
</dbReference>
<dbReference type="GO" id="GO:0004829">
    <property type="term" value="F:threonine-tRNA ligase activity"/>
    <property type="evidence" value="ECO:0007669"/>
    <property type="project" value="UniProtKB-UniRule"/>
</dbReference>
<dbReference type="InterPro" id="IPR036621">
    <property type="entry name" value="Anticodon-bd_dom_sf"/>
</dbReference>
<dbReference type="Gene3D" id="3.30.980.10">
    <property type="entry name" value="Threonyl-trna Synthetase, Chain A, domain 2"/>
    <property type="match status" value="1"/>
</dbReference>
<evidence type="ECO:0000313" key="16">
    <source>
        <dbReference type="Proteomes" id="UP000231579"/>
    </source>
</evidence>
<dbReference type="Gene3D" id="3.40.50.800">
    <property type="entry name" value="Anticodon-binding domain"/>
    <property type="match status" value="1"/>
</dbReference>
<keyword evidence="10 13" id="KW-0648">Protein biosynthesis</keyword>
<comment type="subunit">
    <text evidence="13">Homodimer.</text>
</comment>
<dbReference type="Gene3D" id="3.30.930.10">
    <property type="entry name" value="Bira Bifunctional Protein, Domain 2"/>
    <property type="match status" value="1"/>
</dbReference>
<dbReference type="HAMAP" id="MF_00184">
    <property type="entry name" value="Thr_tRNA_synth"/>
    <property type="match status" value="1"/>
</dbReference>
<dbReference type="InterPro" id="IPR018163">
    <property type="entry name" value="Thr/Ala-tRNA-synth_IIc_edit"/>
</dbReference>
<feature type="domain" description="Aminoacyl-transfer RNA synthetases class-II family profile" evidence="14">
    <location>
        <begin position="197"/>
        <end position="468"/>
    </location>
</feature>
<keyword evidence="7 13" id="KW-0862">Zinc</keyword>
<reference evidence="16" key="1">
    <citation type="submission" date="2017-09" db="EMBL/GenBank/DDBJ databases">
        <title>Depth-based differentiation of microbial function through sediment-hosted aquifers and enrichment of novel symbionts in the deep terrestrial subsurface.</title>
        <authorList>
            <person name="Probst A.J."/>
            <person name="Ladd B."/>
            <person name="Jarett J.K."/>
            <person name="Geller-Mcgrath D.E."/>
            <person name="Sieber C.M.K."/>
            <person name="Emerson J.B."/>
            <person name="Anantharaman K."/>
            <person name="Thomas B.C."/>
            <person name="Malmstrom R."/>
            <person name="Stieglmeier M."/>
            <person name="Klingl A."/>
            <person name="Woyke T."/>
            <person name="Ryan C.M."/>
            <person name="Banfield J.F."/>
        </authorList>
    </citation>
    <scope>NUCLEOTIDE SEQUENCE [LARGE SCALE GENOMIC DNA]</scope>
</reference>
<dbReference type="SUPFAM" id="SSF52954">
    <property type="entry name" value="Class II aaRS ABD-related"/>
    <property type="match status" value="1"/>
</dbReference>
<dbReference type="Pfam" id="PF07973">
    <property type="entry name" value="tRNA_SAD"/>
    <property type="match status" value="1"/>
</dbReference>
<keyword evidence="8 13" id="KW-0067">ATP-binding</keyword>
<keyword evidence="11 13" id="KW-0030">Aminoacyl-tRNA synthetase</keyword>
<keyword evidence="4 13" id="KW-0436">Ligase</keyword>
<evidence type="ECO:0000256" key="4">
    <source>
        <dbReference type="ARBA" id="ARBA00022598"/>
    </source>
</evidence>
<dbReference type="InterPro" id="IPR006195">
    <property type="entry name" value="aa-tRNA-synth_II"/>
</dbReference>
<evidence type="ECO:0000256" key="1">
    <source>
        <dbReference type="ARBA" id="ARBA00008226"/>
    </source>
</evidence>
<dbReference type="InterPro" id="IPR047246">
    <property type="entry name" value="ThrRS_anticodon"/>
</dbReference>
<evidence type="ECO:0000259" key="14">
    <source>
        <dbReference type="PROSITE" id="PS50862"/>
    </source>
</evidence>
<evidence type="ECO:0000256" key="8">
    <source>
        <dbReference type="ARBA" id="ARBA00022840"/>
    </source>
</evidence>
<evidence type="ECO:0000256" key="9">
    <source>
        <dbReference type="ARBA" id="ARBA00022884"/>
    </source>
</evidence>
<dbReference type="GO" id="GO:0046872">
    <property type="term" value="F:metal ion binding"/>
    <property type="evidence" value="ECO:0007669"/>
    <property type="project" value="UniProtKB-KW"/>
</dbReference>
<dbReference type="InterPro" id="IPR033728">
    <property type="entry name" value="ThrRS_core"/>
</dbReference>
<evidence type="ECO:0000256" key="12">
    <source>
        <dbReference type="ARBA" id="ARBA00049515"/>
    </source>
</evidence>
<comment type="catalytic activity">
    <reaction evidence="12 13">
        <text>tRNA(Thr) + L-threonine + ATP = L-threonyl-tRNA(Thr) + AMP + diphosphate + H(+)</text>
        <dbReference type="Rhea" id="RHEA:24624"/>
        <dbReference type="Rhea" id="RHEA-COMP:9670"/>
        <dbReference type="Rhea" id="RHEA-COMP:9704"/>
        <dbReference type="ChEBI" id="CHEBI:15378"/>
        <dbReference type="ChEBI" id="CHEBI:30616"/>
        <dbReference type="ChEBI" id="CHEBI:33019"/>
        <dbReference type="ChEBI" id="CHEBI:57926"/>
        <dbReference type="ChEBI" id="CHEBI:78442"/>
        <dbReference type="ChEBI" id="CHEBI:78534"/>
        <dbReference type="ChEBI" id="CHEBI:456215"/>
        <dbReference type="EC" id="6.1.1.3"/>
    </reaction>
</comment>
<dbReference type="PRINTS" id="PR01047">
    <property type="entry name" value="TRNASYNTHTHR"/>
</dbReference>
<gene>
    <name evidence="13" type="primary">thrS</name>
    <name evidence="15" type="ORF">COU97_01600</name>
</gene>
<dbReference type="EC" id="6.1.1.3" evidence="13"/>
<keyword evidence="5 13" id="KW-0479">Metal-binding</keyword>
<dbReference type="GO" id="GO:0005737">
    <property type="term" value="C:cytoplasm"/>
    <property type="evidence" value="ECO:0007669"/>
    <property type="project" value="UniProtKB-SubCell"/>
</dbReference>
<dbReference type="FunFam" id="3.40.50.800:FF:000001">
    <property type="entry name" value="Threonine--tRNA ligase"/>
    <property type="match status" value="1"/>
</dbReference>
<dbReference type="CDD" id="cd00860">
    <property type="entry name" value="ThrRS_anticodon"/>
    <property type="match status" value="1"/>
</dbReference>
<name>A0A2M8L783_9BACT</name>
<dbReference type="PANTHER" id="PTHR11451">
    <property type="entry name" value="THREONINE-TRNA LIGASE"/>
    <property type="match status" value="1"/>
</dbReference>
<evidence type="ECO:0000256" key="7">
    <source>
        <dbReference type="ARBA" id="ARBA00022833"/>
    </source>
</evidence>
<dbReference type="Pfam" id="PF00587">
    <property type="entry name" value="tRNA-synt_2b"/>
    <property type="match status" value="1"/>
</dbReference>
<comment type="subcellular location">
    <subcellularLocation>
        <location evidence="13">Cytoplasm</location>
    </subcellularLocation>
</comment>
<dbReference type="InterPro" id="IPR045864">
    <property type="entry name" value="aa-tRNA-synth_II/BPL/LPL"/>
</dbReference>
<keyword evidence="3 13" id="KW-0820">tRNA-binding</keyword>
<comment type="caution">
    <text evidence="15">The sequence shown here is derived from an EMBL/GenBank/DDBJ whole genome shotgun (WGS) entry which is preliminary data.</text>
</comment>
<dbReference type="NCBIfam" id="TIGR00418">
    <property type="entry name" value="thrS"/>
    <property type="match status" value="1"/>
</dbReference>
<dbReference type="FunFam" id="3.30.930.10:FF:000002">
    <property type="entry name" value="Threonine--tRNA ligase"/>
    <property type="match status" value="1"/>
</dbReference>
<dbReference type="AlphaFoldDB" id="A0A2M8L783"/>
<feature type="binding site" evidence="13">
    <location>
        <position position="445"/>
    </location>
    <ligand>
        <name>Zn(2+)</name>
        <dbReference type="ChEBI" id="CHEBI:29105"/>
        <note>catalytic</note>
    </ligand>
</feature>